<dbReference type="InterPro" id="IPR051798">
    <property type="entry name" value="Class-II_PLP-Dep_Aminotrans"/>
</dbReference>
<evidence type="ECO:0000256" key="1">
    <source>
        <dbReference type="ARBA" id="ARBA00001933"/>
    </source>
</evidence>
<dbReference type="EMBL" id="AP012200">
    <property type="protein sequence ID" value="BAK21028.1"/>
    <property type="molecule type" value="Genomic_DNA"/>
</dbReference>
<evidence type="ECO:0000256" key="2">
    <source>
        <dbReference type="ARBA" id="ARBA00022898"/>
    </source>
</evidence>
<accession>F3Y950</accession>
<dbReference type="InterPro" id="IPR015424">
    <property type="entry name" value="PyrdxlP-dep_Trfase"/>
</dbReference>
<evidence type="ECO:0000313" key="4">
    <source>
        <dbReference type="Proteomes" id="UP000008456"/>
    </source>
</evidence>
<evidence type="ECO:0000313" key="3">
    <source>
        <dbReference type="EMBL" id="BAK21028.1"/>
    </source>
</evidence>
<dbReference type="InterPro" id="IPR015422">
    <property type="entry name" value="PyrdxlP-dep_Trfase_small"/>
</dbReference>
<organism evidence="3 4">
    <name type="scientific">Melissococcus plutonius (strain ATCC 35311 / DSM 29964 / CIP 104052 / LMG 20360 / NCIMB 702443)</name>
    <dbReference type="NCBI Taxonomy" id="940190"/>
    <lineage>
        <taxon>Bacteria</taxon>
        <taxon>Bacillati</taxon>
        <taxon>Bacillota</taxon>
        <taxon>Bacilli</taxon>
        <taxon>Lactobacillales</taxon>
        <taxon>Enterococcaceae</taxon>
        <taxon>Melissococcus</taxon>
    </lineage>
</organism>
<reference key="2">
    <citation type="submission" date="2011-04" db="EMBL/GenBank/DDBJ databases">
        <title>Whole genome sequence of Melissococcus plutonius ATCC 35311.</title>
        <authorList>
            <person name="Okumura K."/>
            <person name="Arai R."/>
            <person name="Osaki M."/>
            <person name="Okura M."/>
            <person name="Kirikae T."/>
            <person name="Takamatsu D."/>
            <person name="Akiyama T."/>
        </authorList>
    </citation>
    <scope>NUCLEOTIDE SEQUENCE</scope>
    <source>
        <strain>ATCC 35311</strain>
    </source>
</reference>
<dbReference type="GO" id="GO:0008483">
    <property type="term" value="F:transaminase activity"/>
    <property type="evidence" value="ECO:0007669"/>
    <property type="project" value="UniProtKB-KW"/>
</dbReference>
<dbReference type="SUPFAM" id="SSF53383">
    <property type="entry name" value="PLP-dependent transferases"/>
    <property type="match status" value="1"/>
</dbReference>
<dbReference type="STRING" id="940190.MPTP_0555"/>
<dbReference type="Gene3D" id="3.90.1150.10">
    <property type="entry name" value="Aspartate Aminotransferase, domain 1"/>
    <property type="match status" value="1"/>
</dbReference>
<keyword evidence="3" id="KW-0808">Transferase</keyword>
<sequence length="59" mass="6903">MIDFNQPIKRINTNSVKWDTLKETYGHSDLLPLWIADMDFKAAPFILTAFEQLIHHGIF</sequence>
<proteinExistence type="predicted"/>
<keyword evidence="2" id="KW-0663">Pyridoxal phosphate</keyword>
<dbReference type="Proteomes" id="UP000008456">
    <property type="component" value="Chromosome"/>
</dbReference>
<keyword evidence="4" id="KW-1185">Reference proteome</keyword>
<dbReference type="HOGENOM" id="CLU_175640_0_0_9"/>
<reference evidence="3 4" key="1">
    <citation type="journal article" date="2011" name="J. Bacteriol.">
        <title>Complete genome sequence of Melissococcus plutonius ATCC 35311.</title>
        <authorList>
            <person name="Okumura K."/>
            <person name="Arai R."/>
            <person name="Okura M."/>
            <person name="Kirikae T."/>
            <person name="Takamatsu D."/>
            <person name="Osaki M."/>
            <person name="Miyoshi-Akiyama T."/>
        </authorList>
    </citation>
    <scope>NUCLEOTIDE SEQUENCE [LARGE SCALE GENOMIC DNA]</scope>
    <source>
        <strain evidence="4">ATCC 35311 / CIP 104052 / LMG 20360 / NCIMB 702443</strain>
    </source>
</reference>
<dbReference type="PANTHER" id="PTHR43525:SF1">
    <property type="entry name" value="PROTEIN MALY"/>
    <property type="match status" value="1"/>
</dbReference>
<dbReference type="KEGG" id="mps:MPTP_0555"/>
<protein>
    <submittedName>
        <fullName evidence="3">Aminotransferase, class II</fullName>
    </submittedName>
</protein>
<gene>
    <name evidence="3" type="ordered locus">MPTP_0555</name>
</gene>
<keyword evidence="3" id="KW-0032">Aminotransferase</keyword>
<name>F3Y950_MELPT</name>
<dbReference type="PANTHER" id="PTHR43525">
    <property type="entry name" value="PROTEIN MALY"/>
    <property type="match status" value="1"/>
</dbReference>
<dbReference type="AlphaFoldDB" id="F3Y950"/>
<comment type="cofactor">
    <cofactor evidence="1">
        <name>pyridoxal 5'-phosphate</name>
        <dbReference type="ChEBI" id="CHEBI:597326"/>
    </cofactor>
</comment>